<dbReference type="AlphaFoldDB" id="A0A0D3KNH5"/>
<evidence type="ECO:0000256" key="1">
    <source>
        <dbReference type="SAM" id="MobiDB-lite"/>
    </source>
</evidence>
<dbReference type="HOGENOM" id="CLU_861761_0_0_1"/>
<feature type="region of interest" description="Disordered" evidence="1">
    <location>
        <begin position="107"/>
        <end position="128"/>
    </location>
</feature>
<dbReference type="SUPFAM" id="SSF53335">
    <property type="entry name" value="S-adenosyl-L-methionine-dependent methyltransferases"/>
    <property type="match status" value="1"/>
</dbReference>
<accession>A0A0D3KNH5</accession>
<name>A0A0D3KNH5_EMIH1</name>
<reference evidence="3" key="1">
    <citation type="journal article" date="2013" name="Nature">
        <title>Pan genome of the phytoplankton Emiliania underpins its global distribution.</title>
        <authorList>
            <person name="Read B.A."/>
            <person name="Kegel J."/>
            <person name="Klute M.J."/>
            <person name="Kuo A."/>
            <person name="Lefebvre S.C."/>
            <person name="Maumus F."/>
            <person name="Mayer C."/>
            <person name="Miller J."/>
            <person name="Monier A."/>
            <person name="Salamov A."/>
            <person name="Young J."/>
            <person name="Aguilar M."/>
            <person name="Claverie J.M."/>
            <person name="Frickenhaus S."/>
            <person name="Gonzalez K."/>
            <person name="Herman E.K."/>
            <person name="Lin Y.C."/>
            <person name="Napier J."/>
            <person name="Ogata H."/>
            <person name="Sarno A.F."/>
            <person name="Shmutz J."/>
            <person name="Schroeder D."/>
            <person name="de Vargas C."/>
            <person name="Verret F."/>
            <person name="von Dassow P."/>
            <person name="Valentin K."/>
            <person name="Van de Peer Y."/>
            <person name="Wheeler G."/>
            <person name="Dacks J.B."/>
            <person name="Delwiche C.F."/>
            <person name="Dyhrman S.T."/>
            <person name="Glockner G."/>
            <person name="John U."/>
            <person name="Richards T."/>
            <person name="Worden A.Z."/>
            <person name="Zhang X."/>
            <person name="Grigoriev I.V."/>
            <person name="Allen A.E."/>
            <person name="Bidle K."/>
            <person name="Borodovsky M."/>
            <person name="Bowler C."/>
            <person name="Brownlee C."/>
            <person name="Cock J.M."/>
            <person name="Elias M."/>
            <person name="Gladyshev V.N."/>
            <person name="Groth M."/>
            <person name="Guda C."/>
            <person name="Hadaegh A."/>
            <person name="Iglesias-Rodriguez M.D."/>
            <person name="Jenkins J."/>
            <person name="Jones B.M."/>
            <person name="Lawson T."/>
            <person name="Leese F."/>
            <person name="Lindquist E."/>
            <person name="Lobanov A."/>
            <person name="Lomsadze A."/>
            <person name="Malik S.B."/>
            <person name="Marsh M.E."/>
            <person name="Mackinder L."/>
            <person name="Mock T."/>
            <person name="Mueller-Roeber B."/>
            <person name="Pagarete A."/>
            <person name="Parker M."/>
            <person name="Probert I."/>
            <person name="Quesneville H."/>
            <person name="Raines C."/>
            <person name="Rensing S.A."/>
            <person name="Riano-Pachon D.M."/>
            <person name="Richier S."/>
            <person name="Rokitta S."/>
            <person name="Shiraiwa Y."/>
            <person name="Soanes D.M."/>
            <person name="van der Giezen M."/>
            <person name="Wahlund T.M."/>
            <person name="Williams B."/>
            <person name="Wilson W."/>
            <person name="Wolfe G."/>
            <person name="Wurch L.L."/>
        </authorList>
    </citation>
    <scope>NUCLEOTIDE SEQUENCE</scope>
</reference>
<organism evidence="2 3">
    <name type="scientific">Emiliania huxleyi (strain CCMP1516)</name>
    <dbReference type="NCBI Taxonomy" id="280463"/>
    <lineage>
        <taxon>Eukaryota</taxon>
        <taxon>Haptista</taxon>
        <taxon>Haptophyta</taxon>
        <taxon>Prymnesiophyceae</taxon>
        <taxon>Isochrysidales</taxon>
        <taxon>Noelaerhabdaceae</taxon>
        <taxon>Emiliania</taxon>
    </lineage>
</organism>
<dbReference type="Proteomes" id="UP000013827">
    <property type="component" value="Unassembled WGS sequence"/>
</dbReference>
<evidence type="ECO:0000313" key="3">
    <source>
        <dbReference type="Proteomes" id="UP000013827"/>
    </source>
</evidence>
<sequence length="323" mass="35258">MFHLLVLAQSLQRLETAARATGSLQAQATLCEDLIAPSLQQHYCASDQDCNAPRGRCRRGRCRCAPGWGLRNCSFENGATGGSDPHFSERVYSGYYSNLTFAGKTLASPTESRQSRGTSLSGPGSNAEETAGVRTVLPVLLSLMRVRTVLDVPCGDFNYMREVLSAAATPPGIVYQGLDIVSSLVAELQATFGTPSERPNGPSPHRISFGRFDLALEYLWPADLVVVRDLLFHFSAERAAMVLRRIAASGCRYALITYFPRGSNTRAARKYRPGKGFSSYASWNLEAGPFGLPPPLLRIGHDGSRRERRVMGLWLCADLAHSV</sequence>
<dbReference type="PaxDb" id="2903-EOD37310"/>
<reference evidence="2" key="2">
    <citation type="submission" date="2024-10" db="UniProtKB">
        <authorList>
            <consortium name="EnsemblProtists"/>
        </authorList>
    </citation>
    <scope>IDENTIFICATION</scope>
</reference>
<dbReference type="RefSeq" id="XP_005789739.1">
    <property type="nucleotide sequence ID" value="XM_005789682.1"/>
</dbReference>
<keyword evidence="3" id="KW-1185">Reference proteome</keyword>
<evidence type="ECO:0000313" key="2">
    <source>
        <dbReference type="EnsemblProtists" id="EOD37310"/>
    </source>
</evidence>
<evidence type="ECO:0008006" key="4">
    <source>
        <dbReference type="Google" id="ProtNLM"/>
    </source>
</evidence>
<dbReference type="EnsemblProtists" id="EOD37310">
    <property type="protein sequence ID" value="EOD37310"/>
    <property type="gene ID" value="EMIHUDRAFT_225783"/>
</dbReference>
<dbReference type="InterPro" id="IPR029063">
    <property type="entry name" value="SAM-dependent_MTases_sf"/>
</dbReference>
<dbReference type="GeneID" id="17282580"/>
<dbReference type="KEGG" id="ehx:EMIHUDRAFT_225783"/>
<protein>
    <recommendedName>
        <fullName evidence="4">EGF-like domain-containing protein</fullName>
    </recommendedName>
</protein>
<dbReference type="Gene3D" id="3.40.50.150">
    <property type="entry name" value="Vaccinia Virus protein VP39"/>
    <property type="match status" value="1"/>
</dbReference>
<proteinExistence type="predicted"/>